<sequence length="741" mass="83512">MLKRNLAPASNQSMLLPSQGPRWSRQRLLGISAQLAMLLLLAVLFTNVMITLGEQRLRQDWATQRYSELQTVGTLLADKVNFQQFRTRIFARGELLRQYLETPSNTRKAQVLDHWHTLVHNMPDLLGVALYNPSGRLEFASSDIFGDTRLPASLLGGNRTMGGKDIYNSPVELVANQGQLEPFMYQLAWLENPDQSVRGYLVTYNSLSRTLTSVRPAFAGKNSPLMLFDNQGLMYIGPGTHNDDKLPAIQGESLAETYPELWQQMSGKYYGQLHEQETTYVYIKVELATQYETKRELYLVSYIKDGEVAAKFTHWRHILLTFAVTITLVSAGVIVLFHLYKLEQRSRLLNIELSRGLFNTDAGWMIVGDSGRIIKANRAAAQALKQETDALEDRSLQWALQLDDATYREVTALLNATAYWQGEVDLSGHGGSTVRTRIRKLMLLDQRKEYLLVNIDNITELTQTRHEAFLYRMMTEVDTALALTDAQGKILKMSPECLSLLQLESGQQCNLADCLDDEGHGQWQRITEQLNAQGFWRGQISCNHRGSGDAGLQASLKAIVNHEGEVEYVACSFNECSQKGLATDSTLPHRSTVLVNHSNLMRYYESLAVEARDSASVMLLDVTPSRMLSHMSDIGQLEQRANQIEIQLLRELPRNYQMSHWQLGKLIVVMPNTHPNKAHEFAEHILHKLADLGLAEGLSIGIAANQPEQSLQNLLDNAEVALRRAKQPGEQNICQAFTRSL</sequence>
<evidence type="ECO:0000256" key="4">
    <source>
        <dbReference type="ARBA" id="ARBA00022741"/>
    </source>
</evidence>
<keyword evidence="4" id="KW-0547">Nucleotide-binding</keyword>
<dbReference type="InterPro" id="IPR029151">
    <property type="entry name" value="Sensor-like_sf"/>
</dbReference>
<dbReference type="InterPro" id="IPR029787">
    <property type="entry name" value="Nucleotide_cyclase"/>
</dbReference>
<evidence type="ECO:0000259" key="9">
    <source>
        <dbReference type="PROSITE" id="PS50887"/>
    </source>
</evidence>
<evidence type="ECO:0000256" key="6">
    <source>
        <dbReference type="ARBA" id="ARBA00022840"/>
    </source>
</evidence>
<dbReference type="InterPro" id="IPR035965">
    <property type="entry name" value="PAS-like_dom_sf"/>
</dbReference>
<evidence type="ECO:0000256" key="7">
    <source>
        <dbReference type="ARBA" id="ARBA00023012"/>
    </source>
</evidence>
<dbReference type="InterPro" id="IPR043128">
    <property type="entry name" value="Rev_trsase/Diguanyl_cyclase"/>
</dbReference>
<dbReference type="PANTHER" id="PTHR44757">
    <property type="entry name" value="DIGUANYLATE CYCLASE DGCP"/>
    <property type="match status" value="1"/>
</dbReference>
<reference evidence="11" key="1">
    <citation type="journal article" date="2019" name="Int. J. Syst. Evol. Microbiol.">
        <title>The Global Catalogue of Microorganisms (GCM) 10K type strain sequencing project: providing services to taxonomists for standard genome sequencing and annotation.</title>
        <authorList>
            <consortium name="The Broad Institute Genomics Platform"/>
            <consortium name="The Broad Institute Genome Sequencing Center for Infectious Disease"/>
            <person name="Wu L."/>
            <person name="Ma J."/>
        </authorList>
    </citation>
    <scope>NUCLEOTIDE SEQUENCE [LARGE SCALE GENOMIC DNA]</scope>
    <source>
        <strain evidence="11">KCTC 52277</strain>
    </source>
</reference>
<comment type="subcellular location">
    <subcellularLocation>
        <location evidence="1">Membrane</location>
    </subcellularLocation>
</comment>
<dbReference type="SUPFAM" id="SSF55785">
    <property type="entry name" value="PYP-like sensor domain (PAS domain)"/>
    <property type="match status" value="1"/>
</dbReference>
<dbReference type="Gene3D" id="3.30.450.20">
    <property type="entry name" value="PAS domain"/>
    <property type="match status" value="2"/>
</dbReference>
<gene>
    <name evidence="10" type="ORF">ACFOE0_04940</name>
</gene>
<keyword evidence="8" id="KW-1133">Transmembrane helix</keyword>
<name>A0ABV7G7Q2_9GAMM</name>
<dbReference type="SUPFAM" id="SSF55073">
    <property type="entry name" value="Nucleotide cyclase"/>
    <property type="match status" value="1"/>
</dbReference>
<dbReference type="RefSeq" id="WP_248935203.1">
    <property type="nucleotide sequence ID" value="NZ_JAKILF010000002.1"/>
</dbReference>
<keyword evidence="5" id="KW-0418">Kinase</keyword>
<dbReference type="InterPro" id="IPR052155">
    <property type="entry name" value="Biofilm_reg_signaling"/>
</dbReference>
<evidence type="ECO:0000313" key="11">
    <source>
        <dbReference type="Proteomes" id="UP001595621"/>
    </source>
</evidence>
<feature type="transmembrane region" description="Helical" evidence="8">
    <location>
        <begin position="318"/>
        <end position="340"/>
    </location>
</feature>
<keyword evidence="2" id="KW-0597">Phosphoprotein</keyword>
<accession>A0ABV7G7Q2</accession>
<evidence type="ECO:0000256" key="1">
    <source>
        <dbReference type="ARBA" id="ARBA00004370"/>
    </source>
</evidence>
<keyword evidence="11" id="KW-1185">Reference proteome</keyword>
<organism evidence="10 11">
    <name type="scientific">Shewanella submarina</name>
    <dbReference type="NCBI Taxonomy" id="2016376"/>
    <lineage>
        <taxon>Bacteria</taxon>
        <taxon>Pseudomonadati</taxon>
        <taxon>Pseudomonadota</taxon>
        <taxon>Gammaproteobacteria</taxon>
        <taxon>Alteromonadales</taxon>
        <taxon>Shewanellaceae</taxon>
        <taxon>Shewanella</taxon>
    </lineage>
</organism>
<keyword evidence="3" id="KW-0808">Transferase</keyword>
<dbReference type="EMBL" id="JBHRTD010000006">
    <property type="protein sequence ID" value="MFC3137534.1"/>
    <property type="molecule type" value="Genomic_DNA"/>
</dbReference>
<dbReference type="InterPro" id="IPR000014">
    <property type="entry name" value="PAS"/>
</dbReference>
<dbReference type="PROSITE" id="PS50887">
    <property type="entry name" value="GGDEF"/>
    <property type="match status" value="1"/>
</dbReference>
<evidence type="ECO:0000256" key="5">
    <source>
        <dbReference type="ARBA" id="ARBA00022777"/>
    </source>
</evidence>
<dbReference type="InterPro" id="IPR000160">
    <property type="entry name" value="GGDEF_dom"/>
</dbReference>
<dbReference type="SUPFAM" id="SSF103190">
    <property type="entry name" value="Sensory domain-like"/>
    <property type="match status" value="2"/>
</dbReference>
<dbReference type="Gene3D" id="3.30.70.270">
    <property type="match status" value="1"/>
</dbReference>
<dbReference type="Proteomes" id="UP001595621">
    <property type="component" value="Unassembled WGS sequence"/>
</dbReference>
<keyword evidence="8" id="KW-0812">Transmembrane</keyword>
<comment type="caution">
    <text evidence="10">The sequence shown here is derived from an EMBL/GenBank/DDBJ whole genome shotgun (WGS) entry which is preliminary data.</text>
</comment>
<evidence type="ECO:0000256" key="8">
    <source>
        <dbReference type="SAM" id="Phobius"/>
    </source>
</evidence>
<keyword evidence="6" id="KW-0067">ATP-binding</keyword>
<protein>
    <submittedName>
        <fullName evidence="10">PAS domain-containing protein</fullName>
    </submittedName>
</protein>
<feature type="domain" description="GGDEF" evidence="9">
    <location>
        <begin position="613"/>
        <end position="738"/>
    </location>
</feature>
<dbReference type="Pfam" id="PF13426">
    <property type="entry name" value="PAS_9"/>
    <property type="match status" value="1"/>
</dbReference>
<keyword evidence="7" id="KW-0902">Two-component regulatory system</keyword>
<proteinExistence type="predicted"/>
<evidence type="ECO:0000256" key="3">
    <source>
        <dbReference type="ARBA" id="ARBA00022679"/>
    </source>
</evidence>
<dbReference type="PANTHER" id="PTHR44757:SF2">
    <property type="entry name" value="BIOFILM ARCHITECTURE MAINTENANCE PROTEIN MBAA"/>
    <property type="match status" value="1"/>
</dbReference>
<evidence type="ECO:0000313" key="10">
    <source>
        <dbReference type="EMBL" id="MFC3137534.1"/>
    </source>
</evidence>
<evidence type="ECO:0000256" key="2">
    <source>
        <dbReference type="ARBA" id="ARBA00022553"/>
    </source>
</evidence>
<feature type="transmembrane region" description="Helical" evidence="8">
    <location>
        <begin position="28"/>
        <end position="50"/>
    </location>
</feature>
<keyword evidence="8" id="KW-0472">Membrane</keyword>